<gene>
    <name evidence="1" type="ORF">SMC7_05635</name>
</gene>
<sequence length="150" mass="17033">MGWSSQQSARLHLEMGILSRYFPTFFLKDSIIPGHAVIEGTLRSNAGNEYLIRLRVPADLPNSVPIVEIVSPVLRDRFGHSLVDLGTSYPMHLLKPENGAVRICHYSASHWHPNITFFKVLLKIRAWIEAYEGHLDSGYAIDHYLPHMEA</sequence>
<dbReference type="RefSeq" id="WP_119089373.1">
    <property type="nucleotide sequence ID" value="NZ_QXIS01000032.1"/>
</dbReference>
<accession>A0A398CUR1</accession>
<dbReference type="Gene3D" id="3.10.110.10">
    <property type="entry name" value="Ubiquitin Conjugating Enzyme"/>
    <property type="match status" value="1"/>
</dbReference>
<protein>
    <submittedName>
        <fullName evidence="1">Uncharacterized protein</fullName>
    </submittedName>
</protein>
<dbReference type="InterPro" id="IPR016135">
    <property type="entry name" value="UBQ-conjugating_enzyme/RWD"/>
</dbReference>
<evidence type="ECO:0000313" key="1">
    <source>
        <dbReference type="EMBL" id="RIE05880.1"/>
    </source>
</evidence>
<dbReference type="SUPFAM" id="SSF54495">
    <property type="entry name" value="UBC-like"/>
    <property type="match status" value="1"/>
</dbReference>
<dbReference type="EMBL" id="QXIS01000032">
    <property type="protein sequence ID" value="RIE05880.1"/>
    <property type="molecule type" value="Genomic_DNA"/>
</dbReference>
<comment type="caution">
    <text evidence="1">The sequence shown here is derived from an EMBL/GenBank/DDBJ whole genome shotgun (WGS) entry which is preliminary data.</text>
</comment>
<dbReference type="AlphaFoldDB" id="A0A398CUR1"/>
<organism evidence="1 2">
    <name type="scientific">Candidatus Cryosericum terrychapinii</name>
    <dbReference type="NCBI Taxonomy" id="2290919"/>
    <lineage>
        <taxon>Bacteria</taxon>
        <taxon>Pseudomonadati</taxon>
        <taxon>Caldisericota/Cryosericota group</taxon>
        <taxon>Candidatus Cryosericota</taxon>
        <taxon>Candidatus Cryosericia</taxon>
        <taxon>Candidatus Cryosericales</taxon>
        <taxon>Candidatus Cryosericaceae</taxon>
        <taxon>Candidatus Cryosericum</taxon>
    </lineage>
</organism>
<evidence type="ECO:0000313" key="2">
    <source>
        <dbReference type="Proteomes" id="UP000266328"/>
    </source>
</evidence>
<keyword evidence="2" id="KW-1185">Reference proteome</keyword>
<dbReference type="Proteomes" id="UP000266328">
    <property type="component" value="Unassembled WGS sequence"/>
</dbReference>
<reference evidence="1 2" key="1">
    <citation type="submission" date="2018-09" db="EMBL/GenBank/DDBJ databases">
        <title>Discovery and Ecogenomic Context for Candidatus Cryosericales, a Global Caldiserica Order Active in Thawing Permafrost.</title>
        <authorList>
            <person name="Martinez M.A."/>
            <person name="Woodcroft B.J."/>
            <person name="Ignacio Espinoza J.C."/>
            <person name="Zayed A."/>
            <person name="Singleton C.M."/>
            <person name="Boyd J."/>
            <person name="Li Y.-F."/>
            <person name="Purvine S."/>
            <person name="Maughan H."/>
            <person name="Hodgkins S.B."/>
            <person name="Anderson D."/>
            <person name="Sederholm M."/>
            <person name="Temperton B."/>
            <person name="Saleska S.R."/>
            <person name="Tyson G.W."/>
            <person name="Rich V.I."/>
        </authorList>
    </citation>
    <scope>NUCLEOTIDE SEQUENCE [LARGE SCALE GENOMIC DNA]</scope>
    <source>
        <strain evidence="1 2">SMC7</strain>
    </source>
</reference>
<name>A0A398CUR1_9BACT</name>
<proteinExistence type="predicted"/>